<feature type="transmembrane region" description="Helical" evidence="12">
    <location>
        <begin position="171"/>
        <end position="191"/>
    </location>
</feature>
<dbReference type="PANTHER" id="PTHR11048:SF28">
    <property type="entry name" value="4-HYDROXYBENZOATE POLYPRENYLTRANSFERASE, MITOCHONDRIAL"/>
    <property type="match status" value="1"/>
</dbReference>
<feature type="transmembrane region" description="Helical" evidence="12">
    <location>
        <begin position="240"/>
        <end position="258"/>
    </location>
</feature>
<comment type="function">
    <text evidence="12">Catalyzes the prenylation of para-hydroxybenzoate (PHB) with an all-trans polyprenyl group. Mediates the second step in the final reaction sequence of ubiquinone-8 (UQ-8) biosynthesis, which is the condensation of the polyisoprenoid side chain with PHB, generating the first membrane-bound Q intermediate 3-octaprenyl-4-hydroxybenzoate.</text>
</comment>
<comment type="catalytic activity">
    <reaction evidence="12">
        <text>all-trans-octaprenyl diphosphate + 4-hydroxybenzoate = 4-hydroxy-3-(all-trans-octaprenyl)benzoate + diphosphate</text>
        <dbReference type="Rhea" id="RHEA:27782"/>
        <dbReference type="ChEBI" id="CHEBI:1617"/>
        <dbReference type="ChEBI" id="CHEBI:17879"/>
        <dbReference type="ChEBI" id="CHEBI:33019"/>
        <dbReference type="ChEBI" id="CHEBI:57711"/>
        <dbReference type="EC" id="2.5.1.39"/>
    </reaction>
</comment>
<comment type="subcellular location">
    <subcellularLocation>
        <location evidence="12">Cell inner membrane</location>
        <topology evidence="12">Multi-pass membrane protein</topology>
    </subcellularLocation>
    <subcellularLocation>
        <location evidence="2">Membrane</location>
        <topology evidence="2">Multi-pass membrane protein</topology>
    </subcellularLocation>
</comment>
<accession>A0A1I2K3P8</accession>
<dbReference type="PANTHER" id="PTHR11048">
    <property type="entry name" value="PRENYLTRANSFERASES"/>
    <property type="match status" value="1"/>
</dbReference>
<dbReference type="NCBIfam" id="TIGR01474">
    <property type="entry name" value="ubiA_proteo"/>
    <property type="match status" value="1"/>
</dbReference>
<evidence type="ECO:0000256" key="12">
    <source>
        <dbReference type="HAMAP-Rule" id="MF_01635"/>
    </source>
</evidence>
<gene>
    <name evidence="12" type="primary">ubiA</name>
    <name evidence="14" type="ORF">SAMN04488120_11136</name>
</gene>
<keyword evidence="7 12" id="KW-0831">Ubiquinone biosynthesis</keyword>
<keyword evidence="6 12" id="KW-0808">Transferase</keyword>
<dbReference type="GO" id="GO:0006744">
    <property type="term" value="P:ubiquinone biosynthetic process"/>
    <property type="evidence" value="ECO:0007669"/>
    <property type="project" value="UniProtKB-UniRule"/>
</dbReference>
<keyword evidence="11 12" id="KW-0472">Membrane</keyword>
<evidence type="ECO:0000256" key="1">
    <source>
        <dbReference type="ARBA" id="ARBA00001946"/>
    </source>
</evidence>
<feature type="transmembrane region" description="Helical" evidence="12">
    <location>
        <begin position="212"/>
        <end position="234"/>
    </location>
</feature>
<comment type="cofactor">
    <cofactor evidence="1 12">
        <name>Mg(2+)</name>
        <dbReference type="ChEBI" id="CHEBI:18420"/>
    </cofactor>
</comment>
<dbReference type="GO" id="GO:0005886">
    <property type="term" value="C:plasma membrane"/>
    <property type="evidence" value="ECO:0007669"/>
    <property type="project" value="UniProtKB-SubCell"/>
</dbReference>
<feature type="transmembrane region" description="Helical" evidence="12">
    <location>
        <begin position="142"/>
        <end position="159"/>
    </location>
</feature>
<feature type="transmembrane region" description="Helical" evidence="12">
    <location>
        <begin position="270"/>
        <end position="291"/>
    </location>
</feature>
<evidence type="ECO:0000256" key="9">
    <source>
        <dbReference type="ARBA" id="ARBA00022842"/>
    </source>
</evidence>
<dbReference type="FunFam" id="1.10.357.140:FF:000002">
    <property type="entry name" value="4-hydroxybenzoate octaprenyltransferase"/>
    <property type="match status" value="1"/>
</dbReference>
<dbReference type="Proteomes" id="UP000199771">
    <property type="component" value="Unassembled WGS sequence"/>
</dbReference>
<comment type="similarity">
    <text evidence="3 12">Belongs to the UbiA prenyltransferase family.</text>
</comment>
<dbReference type="STRING" id="1076937.SAMN04488120_11136"/>
<dbReference type="Gene3D" id="1.10.357.140">
    <property type="entry name" value="UbiA prenyltransferase"/>
    <property type="match status" value="1"/>
</dbReference>
<evidence type="ECO:0000313" key="14">
    <source>
        <dbReference type="EMBL" id="SFF59681.1"/>
    </source>
</evidence>
<keyword evidence="15" id="KW-1185">Reference proteome</keyword>
<dbReference type="InterPro" id="IPR006370">
    <property type="entry name" value="HB_polyprenyltransferase-like"/>
</dbReference>
<dbReference type="InterPro" id="IPR044878">
    <property type="entry name" value="UbiA_sf"/>
</dbReference>
<dbReference type="Gene3D" id="1.20.120.1780">
    <property type="entry name" value="UbiA prenyltransferase"/>
    <property type="match status" value="1"/>
</dbReference>
<dbReference type="InterPro" id="IPR000537">
    <property type="entry name" value="UbiA_prenyltransferase"/>
</dbReference>
<evidence type="ECO:0000256" key="4">
    <source>
        <dbReference type="ARBA" id="ARBA00022475"/>
    </source>
</evidence>
<dbReference type="FunFam" id="1.20.120.1780:FF:000001">
    <property type="entry name" value="4-hydroxybenzoate octaprenyltransferase"/>
    <property type="match status" value="1"/>
</dbReference>
<dbReference type="AlphaFoldDB" id="A0A1I2K3P8"/>
<dbReference type="Pfam" id="PF01040">
    <property type="entry name" value="UbiA"/>
    <property type="match status" value="1"/>
</dbReference>
<keyword evidence="4 12" id="KW-1003">Cell membrane</keyword>
<evidence type="ECO:0000256" key="13">
    <source>
        <dbReference type="NCBIfam" id="TIGR01474"/>
    </source>
</evidence>
<evidence type="ECO:0000256" key="8">
    <source>
        <dbReference type="ARBA" id="ARBA00022692"/>
    </source>
</evidence>
<feature type="transmembrane region" description="Helical" evidence="12">
    <location>
        <begin position="21"/>
        <end position="40"/>
    </location>
</feature>
<reference evidence="14 15" key="1">
    <citation type="submission" date="2016-10" db="EMBL/GenBank/DDBJ databases">
        <authorList>
            <person name="de Groot N.N."/>
        </authorList>
    </citation>
    <scope>NUCLEOTIDE SEQUENCE [LARGE SCALE GENOMIC DNA]</scope>
    <source>
        <strain evidence="14 15">DSM 23609</strain>
    </source>
</reference>
<keyword evidence="9 12" id="KW-0460">Magnesium</keyword>
<evidence type="ECO:0000256" key="10">
    <source>
        <dbReference type="ARBA" id="ARBA00022989"/>
    </source>
</evidence>
<name>A0A1I2K3P8_9GAMM</name>
<dbReference type="InterPro" id="IPR039653">
    <property type="entry name" value="Prenyltransferase"/>
</dbReference>
<evidence type="ECO:0000256" key="5">
    <source>
        <dbReference type="ARBA" id="ARBA00022519"/>
    </source>
</evidence>
<dbReference type="EC" id="2.5.1.39" evidence="12 13"/>
<dbReference type="UniPathway" id="UPA00232"/>
<dbReference type="GO" id="GO:0008412">
    <property type="term" value="F:4-hydroxybenzoate polyprenyltransferase activity"/>
    <property type="evidence" value="ECO:0007669"/>
    <property type="project" value="UniProtKB-UniRule"/>
</dbReference>
<evidence type="ECO:0000256" key="7">
    <source>
        <dbReference type="ARBA" id="ARBA00022688"/>
    </source>
</evidence>
<evidence type="ECO:0000256" key="2">
    <source>
        <dbReference type="ARBA" id="ARBA00004141"/>
    </source>
</evidence>
<dbReference type="EMBL" id="FOOC01000011">
    <property type="protein sequence ID" value="SFF59681.1"/>
    <property type="molecule type" value="Genomic_DNA"/>
</dbReference>
<protein>
    <recommendedName>
        <fullName evidence="12 13">4-hydroxybenzoate octaprenyltransferase</fullName>
        <ecNumber evidence="12 13">2.5.1.39</ecNumber>
    </recommendedName>
    <alternativeName>
        <fullName evidence="12">4-HB polyprenyltransferase</fullName>
    </alternativeName>
</protein>
<organism evidence="14 15">
    <name type="scientific">Fontimonas thermophila</name>
    <dbReference type="NCBI Taxonomy" id="1076937"/>
    <lineage>
        <taxon>Bacteria</taxon>
        <taxon>Pseudomonadati</taxon>
        <taxon>Pseudomonadota</taxon>
        <taxon>Gammaproteobacteria</taxon>
        <taxon>Nevskiales</taxon>
        <taxon>Nevskiaceae</taxon>
        <taxon>Fontimonas</taxon>
    </lineage>
</organism>
<keyword evidence="8 12" id="KW-0812">Transmembrane</keyword>
<evidence type="ECO:0000313" key="15">
    <source>
        <dbReference type="Proteomes" id="UP000199771"/>
    </source>
</evidence>
<proteinExistence type="inferred from homology"/>
<keyword evidence="10 12" id="KW-1133">Transmembrane helix</keyword>
<sequence length="293" mass="32021">MTMTALTDKFRDYLVLMRLDRPIGIYLLLWPTLWGLWFAAGGVPDAHVLFVFVAGTVLMRSAGCAINDFADRDFDPHVARTRDRPLAAGRVTPEEAVRLSVAVALIAFGLLTSLKNTLALLLALPAVILAAVYPFTKRWISLPQAVLGVAFSWGIPMAYAAVRHTIAWNEVALLMAANMCWVIAYDTFYAMADRADDLKIGVKSSAILFGRYDRLVIGVLHGAALLLLICLGWITGRGALYFGGIAVAAGCALYEQYLTRTREPQACFRAFLHNNWFGLAVFAGLAADYALTA</sequence>
<evidence type="ECO:0000256" key="3">
    <source>
        <dbReference type="ARBA" id="ARBA00005985"/>
    </source>
</evidence>
<dbReference type="PROSITE" id="PS00943">
    <property type="entry name" value="UBIA"/>
    <property type="match status" value="1"/>
</dbReference>
<keyword evidence="5 12" id="KW-0997">Cell inner membrane</keyword>
<feature type="transmembrane region" description="Helical" evidence="12">
    <location>
        <begin position="117"/>
        <end position="135"/>
    </location>
</feature>
<dbReference type="InterPro" id="IPR030470">
    <property type="entry name" value="UbiA_prenylTrfase_CS"/>
</dbReference>
<dbReference type="CDD" id="cd13959">
    <property type="entry name" value="PT_UbiA_COQ2"/>
    <property type="match status" value="1"/>
</dbReference>
<evidence type="ECO:0000256" key="6">
    <source>
        <dbReference type="ARBA" id="ARBA00022679"/>
    </source>
</evidence>
<evidence type="ECO:0000256" key="11">
    <source>
        <dbReference type="ARBA" id="ARBA00023136"/>
    </source>
</evidence>
<dbReference type="HAMAP" id="MF_01635">
    <property type="entry name" value="UbiA"/>
    <property type="match status" value="1"/>
</dbReference>
<comment type="pathway">
    <text evidence="12">Cofactor biosynthesis; ubiquinone biosynthesis.</text>
</comment>